<name>A0A8H3FRG1_9LECA</name>
<dbReference type="Proteomes" id="UP000664203">
    <property type="component" value="Unassembled WGS sequence"/>
</dbReference>
<organism evidence="1 2">
    <name type="scientific">Alectoria fallacina</name>
    <dbReference type="NCBI Taxonomy" id="1903189"/>
    <lineage>
        <taxon>Eukaryota</taxon>
        <taxon>Fungi</taxon>
        <taxon>Dikarya</taxon>
        <taxon>Ascomycota</taxon>
        <taxon>Pezizomycotina</taxon>
        <taxon>Lecanoromycetes</taxon>
        <taxon>OSLEUM clade</taxon>
        <taxon>Lecanoromycetidae</taxon>
        <taxon>Lecanorales</taxon>
        <taxon>Lecanorineae</taxon>
        <taxon>Parmeliaceae</taxon>
        <taxon>Alectoria</taxon>
    </lineage>
</organism>
<evidence type="ECO:0000313" key="1">
    <source>
        <dbReference type="EMBL" id="CAF9929401.1"/>
    </source>
</evidence>
<protein>
    <submittedName>
        <fullName evidence="1">Uncharacterized protein</fullName>
    </submittedName>
</protein>
<keyword evidence="2" id="KW-1185">Reference proteome</keyword>
<reference evidence="1" key="1">
    <citation type="submission" date="2021-03" db="EMBL/GenBank/DDBJ databases">
        <authorList>
            <person name="Tagirdzhanova G."/>
        </authorList>
    </citation>
    <scope>NUCLEOTIDE SEQUENCE</scope>
</reference>
<sequence>MNAGGELQKGDTMTSQLRKVGVDVAAFLDTAFQVRFVEVGEGGACVIYGAPQLPRGEIWVPIGKKGIVVVEVLLVAGMVMVARVVAVKLLPIVGRGSGSEDMLRGKRGWAEAENAGAVPVGRKAGREVEFRVGNVTRTEGLVAFNVGIGGLPDIGTVLFVPLNVGKGRNPVTGDSGLPVALTEGSGRRPEAVVFKMGECKRPDTDALKLVVKFTVGIGKKPDLGKVELAVGTGKKPDLGRVEFAVKFAVGQGQKPDLCKVGLAVKFEYGTGRTEIGKIGFAVPLTLGKMPAETERVGKGRAEAGKFGTRVGIRVPGNGYPELGVETVELVTLRNVKGLGNSETVVVSVVVPVVTVVVPRVS</sequence>
<dbReference type="AlphaFoldDB" id="A0A8H3FRG1"/>
<dbReference type="EMBL" id="CAJPDR010000268">
    <property type="protein sequence ID" value="CAF9929401.1"/>
    <property type="molecule type" value="Genomic_DNA"/>
</dbReference>
<evidence type="ECO:0000313" key="2">
    <source>
        <dbReference type="Proteomes" id="UP000664203"/>
    </source>
</evidence>
<comment type="caution">
    <text evidence="1">The sequence shown here is derived from an EMBL/GenBank/DDBJ whole genome shotgun (WGS) entry which is preliminary data.</text>
</comment>
<gene>
    <name evidence="1" type="ORF">ALECFALPRED_004312</name>
</gene>
<accession>A0A8H3FRG1</accession>
<proteinExistence type="predicted"/>